<comment type="caution">
    <text evidence="3">The sequence shown here is derived from an EMBL/GenBank/DDBJ whole genome shotgun (WGS) entry which is preliminary data.</text>
</comment>
<dbReference type="AlphaFoldDB" id="A0A397VY02"/>
<accession>A0A397VY02</accession>
<keyword evidence="1" id="KW-0175">Coiled coil</keyword>
<evidence type="ECO:0000256" key="2">
    <source>
        <dbReference type="SAM" id="MobiDB-lite"/>
    </source>
</evidence>
<reference evidence="3 4" key="1">
    <citation type="submission" date="2018-06" db="EMBL/GenBank/DDBJ databases">
        <title>Comparative genomics reveals the genomic features of Rhizophagus irregularis, R. cerebriforme, R. diaphanum and Gigaspora rosea, and their symbiotic lifestyle signature.</title>
        <authorList>
            <person name="Morin E."/>
            <person name="San Clemente H."/>
            <person name="Chen E.C.H."/>
            <person name="De La Providencia I."/>
            <person name="Hainaut M."/>
            <person name="Kuo A."/>
            <person name="Kohler A."/>
            <person name="Murat C."/>
            <person name="Tang N."/>
            <person name="Roy S."/>
            <person name="Loubradou J."/>
            <person name="Henrissat B."/>
            <person name="Grigoriev I.V."/>
            <person name="Corradi N."/>
            <person name="Roux C."/>
            <person name="Martin F.M."/>
        </authorList>
    </citation>
    <scope>NUCLEOTIDE SEQUENCE [LARGE SCALE GENOMIC DNA]</scope>
    <source>
        <strain evidence="3 4">DAOM 194757</strain>
    </source>
</reference>
<feature type="region of interest" description="Disordered" evidence="2">
    <location>
        <begin position="112"/>
        <end position="162"/>
    </location>
</feature>
<dbReference type="EMBL" id="QKWP01000098">
    <property type="protein sequence ID" value="RIB27460.1"/>
    <property type="molecule type" value="Genomic_DNA"/>
</dbReference>
<evidence type="ECO:0000256" key="1">
    <source>
        <dbReference type="SAM" id="Coils"/>
    </source>
</evidence>
<evidence type="ECO:0000313" key="4">
    <source>
        <dbReference type="Proteomes" id="UP000266673"/>
    </source>
</evidence>
<protein>
    <submittedName>
        <fullName evidence="3">Uncharacterized protein</fullName>
    </submittedName>
</protein>
<keyword evidence="4" id="KW-1185">Reference proteome</keyword>
<evidence type="ECO:0000313" key="3">
    <source>
        <dbReference type="EMBL" id="RIB27460.1"/>
    </source>
</evidence>
<name>A0A397VY02_9GLOM</name>
<organism evidence="3 4">
    <name type="scientific">Gigaspora rosea</name>
    <dbReference type="NCBI Taxonomy" id="44941"/>
    <lineage>
        <taxon>Eukaryota</taxon>
        <taxon>Fungi</taxon>
        <taxon>Fungi incertae sedis</taxon>
        <taxon>Mucoromycota</taxon>
        <taxon>Glomeromycotina</taxon>
        <taxon>Glomeromycetes</taxon>
        <taxon>Diversisporales</taxon>
        <taxon>Gigasporaceae</taxon>
        <taxon>Gigaspora</taxon>
    </lineage>
</organism>
<feature type="coiled-coil region" evidence="1">
    <location>
        <begin position="51"/>
        <end position="92"/>
    </location>
</feature>
<dbReference type="OrthoDB" id="2398652at2759"/>
<sequence length="162" mass="18660">MTGIEITDQKHPSDIAQSMRDQIIRCTEKIARISGLDEQNSKVYSVLSREIRVLDKKLDDYHSEYNSLRKTVKRLESDVGTQKNELEDLDECVDRETVVDLIHEIVPTLINEKGKSSSDSSDSSEESDSVETVRERKAVSYKQQRRARPKEVKKAKPRRNLI</sequence>
<proteinExistence type="predicted"/>
<gene>
    <name evidence="3" type="ORF">C2G38_2160556</name>
</gene>
<dbReference type="Proteomes" id="UP000266673">
    <property type="component" value="Unassembled WGS sequence"/>
</dbReference>